<gene>
    <name evidence="3" type="ORF">pmac_cds_554</name>
</gene>
<dbReference type="SMART" id="SM00454">
    <property type="entry name" value="SAM"/>
    <property type="match status" value="1"/>
</dbReference>
<sequence length="828" mass="90149">MDRLMERLHTLRACKTLKTKGKRRLPSNCDAENVRRSNSAAVSYCSLFACRYCADRRAATDAPFSTPLRRTRDELSVSTLDLFRRATGTTTTSRDKGLYAQIMSNLERGGKWQFAKEWAETGGPQRVVAVDCVDAFLCDVRALLGDTIEREHLDIYRHGTEFARLFATESVTPIVDDEASAVEDGIDTTLVSSSNSNLINGLPDDARVVTVGTDNVPITGSHPSAASPMPCNSMTTETPHASTKPSISCSTVDAGYIQGESECLSISCGLEPHSIADDKGVDKNDNSHGKQCATGDSSAAKHQETHPHGTITGLHASNLPVQSSSTLSFVVNDGQDDSMTANTSGRTLSVPDETRDQIVPCDARSVCPSTSQQLGLLSSVVINEHDSARSTPTVPLFELDLNDPPPPVPLSRDEEAHAVSPSLVNRVDPATRGVYDWTVADVGNWVIMCDGGRLAQYRDIFVENCITGRDLLDLIRLDVAGLGQMGIGPMGHRLTLLRCIANLMDCAITPDQAPALPPTTADTDASKQTRTMLSGHDDYVLDAFPHSVPDLQDADHPRHAPMLERSPKCGYRNCTRPSASGITRCQQHRESQNEYARRSRARQKKGRRPTRAASQTSNQTTMRYSTERAHTPPREPRSVELAPEKADRHGVASDVLVGNICAPSVRADDDRFKSQCQPDRVTNVLSAQCAGGSIGGPTDVGLSALMSPVPLENGDALAPRCSIPRDTGLTDDTLESSKNADRANSIKRRRDSQQDTDDQETKDEGEKPTNWDSGPRSPIEVDYPPMTAKDLLALRPEKQHRQIKRRAIDHDGNADDNGWHVQHNAPSF</sequence>
<evidence type="ECO:0000259" key="2">
    <source>
        <dbReference type="PROSITE" id="PS50105"/>
    </source>
</evidence>
<dbReference type="Proteomes" id="UP000249758">
    <property type="component" value="Segment"/>
</dbReference>
<feature type="region of interest" description="Disordered" evidence="1">
    <location>
        <begin position="218"/>
        <end position="246"/>
    </location>
</feature>
<name>A0A2U7UFQ0_9VIRU</name>
<dbReference type="InterPro" id="IPR013761">
    <property type="entry name" value="SAM/pointed_sf"/>
</dbReference>
<dbReference type="InterPro" id="IPR001660">
    <property type="entry name" value="SAM"/>
</dbReference>
<dbReference type="Pfam" id="PF07647">
    <property type="entry name" value="SAM_2"/>
    <property type="match status" value="1"/>
</dbReference>
<accession>A0A2U7UFQ0</accession>
<dbReference type="PROSITE" id="PS50105">
    <property type="entry name" value="SAM_DOMAIN"/>
    <property type="match status" value="1"/>
</dbReference>
<feature type="compositionally biased region" description="Basic and acidic residues" evidence="1">
    <location>
        <begin position="795"/>
        <end position="813"/>
    </location>
</feature>
<proteinExistence type="predicted"/>
<dbReference type="SUPFAM" id="SSF47769">
    <property type="entry name" value="SAM/Pointed domain"/>
    <property type="match status" value="1"/>
</dbReference>
<dbReference type="GeneID" id="36841697"/>
<feature type="domain" description="SAM" evidence="2">
    <location>
        <begin position="437"/>
        <end position="506"/>
    </location>
</feature>
<protein>
    <submittedName>
        <fullName evidence="3">SAM domain containing protein</fullName>
    </submittedName>
</protein>
<feature type="region of interest" description="Disordered" evidence="1">
    <location>
        <begin position="550"/>
        <end position="646"/>
    </location>
</feature>
<feature type="compositionally biased region" description="Polar residues" evidence="1">
    <location>
        <begin position="612"/>
        <end position="624"/>
    </location>
</feature>
<feature type="region of interest" description="Disordered" evidence="1">
    <location>
        <begin position="331"/>
        <end position="352"/>
    </location>
</feature>
<feature type="compositionally biased region" description="Basic and acidic residues" evidence="1">
    <location>
        <begin position="625"/>
        <end position="646"/>
    </location>
</feature>
<feature type="compositionally biased region" description="Basic and acidic residues" evidence="1">
    <location>
        <begin position="587"/>
        <end position="597"/>
    </location>
</feature>
<feature type="region of interest" description="Disordered" evidence="1">
    <location>
        <begin position="279"/>
        <end position="316"/>
    </location>
</feature>
<feature type="compositionally biased region" description="Polar residues" evidence="1">
    <location>
        <begin position="337"/>
        <end position="347"/>
    </location>
</feature>
<reference evidence="3" key="1">
    <citation type="journal article" date="2018" name="Nat. Commun.">
        <title>Diversity and evolution of the emerging Pandoraviridae family.</title>
        <authorList>
            <person name="Legendre M."/>
            <person name="Fabre E."/>
            <person name="Poirot O."/>
            <person name="Jeudy S."/>
            <person name="Lartigue A."/>
            <person name="Alempic J.M."/>
            <person name="Beucher L."/>
            <person name="Philippe N."/>
            <person name="Bertaux L."/>
            <person name="Christo-Foroux E."/>
            <person name="Labadie K."/>
            <person name="Coute Y."/>
            <person name="Abergel C."/>
            <person name="Claverie J.M."/>
        </authorList>
    </citation>
    <scope>NUCLEOTIDE SEQUENCE [LARGE SCALE GENOMIC DNA]</scope>
    <source>
        <strain evidence="3">Macleodensis</strain>
    </source>
</reference>
<feature type="region of interest" description="Disordered" evidence="1">
    <location>
        <begin position="713"/>
        <end position="828"/>
    </location>
</feature>
<organism evidence="3">
    <name type="scientific">Pandoravirus macleodensis</name>
    <dbReference type="NCBI Taxonomy" id="2107707"/>
    <lineage>
        <taxon>Viruses</taxon>
        <taxon>Pandoravirus</taxon>
    </lineage>
</organism>
<evidence type="ECO:0000256" key="1">
    <source>
        <dbReference type="SAM" id="MobiDB-lite"/>
    </source>
</evidence>
<dbReference type="Gene3D" id="1.10.150.50">
    <property type="entry name" value="Transcription Factor, Ets-1"/>
    <property type="match status" value="1"/>
</dbReference>
<dbReference type="RefSeq" id="YP_009481238.1">
    <property type="nucleotide sequence ID" value="NC_037665.1"/>
</dbReference>
<dbReference type="KEGG" id="vg:36841697"/>
<feature type="compositionally biased region" description="Basic residues" evidence="1">
    <location>
        <begin position="598"/>
        <end position="610"/>
    </location>
</feature>
<dbReference type="EMBL" id="MG011691">
    <property type="protein sequence ID" value="AVK77242.1"/>
    <property type="molecule type" value="Genomic_DNA"/>
</dbReference>
<feature type="compositionally biased region" description="Basic and acidic residues" evidence="1">
    <location>
        <begin position="279"/>
        <end position="288"/>
    </location>
</feature>
<feature type="compositionally biased region" description="Polar residues" evidence="1">
    <location>
        <begin position="575"/>
        <end position="585"/>
    </location>
</feature>
<feature type="compositionally biased region" description="Basic and acidic residues" evidence="1">
    <location>
        <begin position="553"/>
        <end position="567"/>
    </location>
</feature>
<evidence type="ECO:0000313" key="3">
    <source>
        <dbReference type="EMBL" id="AVK77242.1"/>
    </source>
</evidence>